<dbReference type="Proteomes" id="UP000242592">
    <property type="component" value="Unassembled WGS sequence"/>
</dbReference>
<reference evidence="6" key="1">
    <citation type="submission" date="2016-11" db="EMBL/GenBank/DDBJ databases">
        <authorList>
            <person name="Varghese N."/>
            <person name="Submissions S."/>
        </authorList>
    </citation>
    <scope>NUCLEOTIDE SEQUENCE [LARGE SCALE GENOMIC DNA]</scope>
    <source>
        <strain evidence="6">DSM 15807</strain>
    </source>
</reference>
<dbReference type="Gene3D" id="3.30.390.50">
    <property type="entry name" value="CO dehydrogenase flavoprotein, C-terminal domain"/>
    <property type="match status" value="1"/>
</dbReference>
<dbReference type="InterPro" id="IPR036318">
    <property type="entry name" value="FAD-bd_PCMH-like_sf"/>
</dbReference>
<dbReference type="SMART" id="SM01092">
    <property type="entry name" value="CO_deh_flav_C"/>
    <property type="match status" value="1"/>
</dbReference>
<dbReference type="InterPro" id="IPR016169">
    <property type="entry name" value="FAD-bd_PCMH_sub2"/>
</dbReference>
<dbReference type="InterPro" id="IPR016166">
    <property type="entry name" value="FAD-bd_PCMH"/>
</dbReference>
<dbReference type="PANTHER" id="PTHR42659:SF2">
    <property type="entry name" value="XANTHINE DEHYDROGENASE SUBUNIT C-RELATED"/>
    <property type="match status" value="1"/>
</dbReference>
<dbReference type="SUPFAM" id="SSF56176">
    <property type="entry name" value="FAD-binding/transporter-associated domain-like"/>
    <property type="match status" value="1"/>
</dbReference>
<dbReference type="EMBL" id="FQXN01000003">
    <property type="protein sequence ID" value="SHH38394.1"/>
    <property type="molecule type" value="Genomic_DNA"/>
</dbReference>
<dbReference type="OrthoDB" id="9789842at2"/>
<evidence type="ECO:0000256" key="3">
    <source>
        <dbReference type="ARBA" id="ARBA00023002"/>
    </source>
</evidence>
<dbReference type="InterPro" id="IPR016167">
    <property type="entry name" value="FAD-bd_PCMH_sub1"/>
</dbReference>
<dbReference type="InterPro" id="IPR002346">
    <property type="entry name" value="Mopterin_DH_FAD-bd"/>
</dbReference>
<evidence type="ECO:0000313" key="5">
    <source>
        <dbReference type="EMBL" id="SHH38394.1"/>
    </source>
</evidence>
<name>A0A1M5SIL7_9BACT</name>
<dbReference type="Pfam" id="PF03450">
    <property type="entry name" value="CO_deh_flav_C"/>
    <property type="match status" value="1"/>
</dbReference>
<dbReference type="GO" id="GO:0016491">
    <property type="term" value="F:oxidoreductase activity"/>
    <property type="evidence" value="ECO:0007669"/>
    <property type="project" value="UniProtKB-KW"/>
</dbReference>
<keyword evidence="3" id="KW-0560">Oxidoreductase</keyword>
<dbReference type="SUPFAM" id="SSF55447">
    <property type="entry name" value="CO dehydrogenase flavoprotein C-terminal domain-like"/>
    <property type="match status" value="1"/>
</dbReference>
<feature type="domain" description="FAD-binding PCMH-type" evidence="4">
    <location>
        <begin position="1"/>
        <end position="178"/>
    </location>
</feature>
<evidence type="ECO:0000256" key="1">
    <source>
        <dbReference type="ARBA" id="ARBA00022630"/>
    </source>
</evidence>
<dbReference type="PROSITE" id="PS51387">
    <property type="entry name" value="FAD_PCMH"/>
    <property type="match status" value="1"/>
</dbReference>
<accession>A0A1M5SIL7</accession>
<dbReference type="PANTHER" id="PTHR42659">
    <property type="entry name" value="XANTHINE DEHYDROGENASE SUBUNIT C-RELATED"/>
    <property type="match status" value="1"/>
</dbReference>
<sequence length="289" mass="32118">MIAFSYEYVKPKTIVEALEILNSEDEVYPILGGTDLIVKMRAGRLKPKIVVDLKGIDELFKIEFSRDKGLTIGAGITLNSLVEDFDYIKEYFPTLYEGVKVVGGYQTRNRGTIVGNICNASPASDTAPALLTYNAKVNIVSLKGERTVDINEFFLGPGKTVLQKGEIVRSITVPYESDNIGKYYKISRTKAIDLATIGVALTVIEPNGKREIRVALASVAPTPLRVYEAEEFIKGKELTKENVERFAQIVQNSVTPITDARGTAEYRRKMAKVLPIKLLREMNLCKGEF</sequence>
<dbReference type="STRING" id="1123380.SAMN02745199_0898"/>
<protein>
    <submittedName>
        <fullName evidence="5">Carbon-monoxide dehydrogenase medium subunit</fullName>
    </submittedName>
</protein>
<gene>
    <name evidence="5" type="ORF">SAMN02745199_0898</name>
</gene>
<evidence type="ECO:0000313" key="6">
    <source>
        <dbReference type="Proteomes" id="UP000242592"/>
    </source>
</evidence>
<dbReference type="InterPro" id="IPR005107">
    <property type="entry name" value="CO_DH_flav_C"/>
</dbReference>
<dbReference type="InterPro" id="IPR051312">
    <property type="entry name" value="Diverse_Substr_Oxidored"/>
</dbReference>
<keyword evidence="6" id="KW-1185">Reference proteome</keyword>
<proteinExistence type="predicted"/>
<dbReference type="Gene3D" id="3.30.465.10">
    <property type="match status" value="1"/>
</dbReference>
<keyword evidence="2" id="KW-0274">FAD</keyword>
<dbReference type="Pfam" id="PF00941">
    <property type="entry name" value="FAD_binding_5"/>
    <property type="match status" value="1"/>
</dbReference>
<dbReference type="GO" id="GO:0071949">
    <property type="term" value="F:FAD binding"/>
    <property type="evidence" value="ECO:0007669"/>
    <property type="project" value="InterPro"/>
</dbReference>
<dbReference type="Gene3D" id="3.30.43.10">
    <property type="entry name" value="Uridine Diphospho-n-acetylenolpyruvylglucosamine Reductase, domain 2"/>
    <property type="match status" value="1"/>
</dbReference>
<organism evidence="5 6">
    <name type="scientific">Thermosipho atlanticus DSM 15807</name>
    <dbReference type="NCBI Taxonomy" id="1123380"/>
    <lineage>
        <taxon>Bacteria</taxon>
        <taxon>Thermotogati</taxon>
        <taxon>Thermotogota</taxon>
        <taxon>Thermotogae</taxon>
        <taxon>Thermotogales</taxon>
        <taxon>Fervidobacteriaceae</taxon>
        <taxon>Thermosipho</taxon>
    </lineage>
</organism>
<evidence type="ECO:0000259" key="4">
    <source>
        <dbReference type="PROSITE" id="PS51387"/>
    </source>
</evidence>
<evidence type="ECO:0000256" key="2">
    <source>
        <dbReference type="ARBA" id="ARBA00022827"/>
    </source>
</evidence>
<dbReference type="AlphaFoldDB" id="A0A1M5SIL7"/>
<dbReference type="RefSeq" id="WP_073072694.1">
    <property type="nucleotide sequence ID" value="NZ_FQXN01000003.1"/>
</dbReference>
<keyword evidence="1" id="KW-0285">Flavoprotein</keyword>
<dbReference type="InterPro" id="IPR036683">
    <property type="entry name" value="CO_DH_flav_C_dom_sf"/>
</dbReference>